<dbReference type="InterPro" id="IPR036390">
    <property type="entry name" value="WH_DNA-bd_sf"/>
</dbReference>
<dbReference type="RefSeq" id="WP_033529760.1">
    <property type="nucleotide sequence ID" value="NZ_JAVRFJ010000003.1"/>
</dbReference>
<reference evidence="5" key="1">
    <citation type="submission" date="2024-05" db="EMBL/GenBank/DDBJ databases">
        <title>30 novel species of actinomycetes from the DSMZ collection.</title>
        <authorList>
            <person name="Nouioui I."/>
        </authorList>
    </citation>
    <scope>NUCLEOTIDE SEQUENCE</scope>
    <source>
        <strain evidence="5">DSM 3412</strain>
    </source>
</reference>
<dbReference type="SUPFAM" id="SSF46785">
    <property type="entry name" value="Winged helix' DNA-binding domain"/>
    <property type="match status" value="1"/>
</dbReference>
<dbReference type="Gene3D" id="1.10.10.10">
    <property type="entry name" value="Winged helix-like DNA-binding domain superfamily/Winged helix DNA-binding domain"/>
    <property type="match status" value="1"/>
</dbReference>
<dbReference type="Pfam" id="PF13280">
    <property type="entry name" value="WYL"/>
    <property type="match status" value="1"/>
</dbReference>
<feature type="compositionally biased region" description="Low complexity" evidence="3">
    <location>
        <begin position="211"/>
        <end position="223"/>
    </location>
</feature>
<dbReference type="InterPro" id="IPR036388">
    <property type="entry name" value="WH-like_DNA-bd_sf"/>
</dbReference>
<evidence type="ECO:0000259" key="4">
    <source>
        <dbReference type="PROSITE" id="PS51000"/>
    </source>
</evidence>
<evidence type="ECO:0000313" key="5">
    <source>
        <dbReference type="EMBL" id="MDT0566866.1"/>
    </source>
</evidence>
<dbReference type="PANTHER" id="PTHR34580:SF1">
    <property type="entry name" value="PROTEIN PAFC"/>
    <property type="match status" value="1"/>
</dbReference>
<keyword evidence="2" id="KW-0804">Transcription</keyword>
<dbReference type="Pfam" id="PF08279">
    <property type="entry name" value="HTH_11"/>
    <property type="match status" value="1"/>
</dbReference>
<comment type="caution">
    <text evidence="5">The sequence shown here is derived from an EMBL/GenBank/DDBJ whole genome shotgun (WGS) entry which is preliminary data.</text>
</comment>
<accession>A0ABU2YRK6</accession>
<evidence type="ECO:0000256" key="1">
    <source>
        <dbReference type="ARBA" id="ARBA00023015"/>
    </source>
</evidence>
<dbReference type="Proteomes" id="UP001180737">
    <property type="component" value="Unassembled WGS sequence"/>
</dbReference>
<dbReference type="PIRSF" id="PIRSF016838">
    <property type="entry name" value="PafC"/>
    <property type="match status" value="1"/>
</dbReference>
<sequence>MKSSRLVSILLLLQTRGRMTAAELAEELEVSVRTVYRDVEALGAAGVPLYGDAGHAGGYRLLDGYRTRLTGLTRGEAEALFLAGVPGPAVDDLGLGAVLAAAQLKVRAALPAELRAHADRVAGRFHLDAPGWYAEADATPFLPAVADAVWSGRVLHVLYRRWAEPTDVRRRLEPYGLVLKAGRWYVVAGPGPRTFRVDQILDVLEPDAAETSDISATSDTSDAPGSPGSLGEEFTRPDGFDLAAYWTAYQRDFHARLHQVEALVRLAPGVTLPRAVPVGRSPGEDGWTTARVAVESVEHAHGEFLRLGTDIEVLEPAELRRSIARTVAELAERYGNVAGNGGD</sequence>
<evidence type="ECO:0000313" key="6">
    <source>
        <dbReference type="Proteomes" id="UP001180737"/>
    </source>
</evidence>
<dbReference type="InterPro" id="IPR026881">
    <property type="entry name" value="WYL_dom"/>
</dbReference>
<dbReference type="Pfam" id="PF25583">
    <property type="entry name" value="WCX"/>
    <property type="match status" value="1"/>
</dbReference>
<evidence type="ECO:0000256" key="3">
    <source>
        <dbReference type="SAM" id="MobiDB-lite"/>
    </source>
</evidence>
<dbReference type="PROSITE" id="PS52050">
    <property type="entry name" value="WYL"/>
    <property type="match status" value="1"/>
</dbReference>
<keyword evidence="6" id="KW-1185">Reference proteome</keyword>
<keyword evidence="1" id="KW-0805">Transcription regulation</keyword>
<gene>
    <name evidence="5" type="ORF">RM704_05080</name>
</gene>
<name>A0ABU2YRK6_9ACTN</name>
<dbReference type="InterPro" id="IPR028349">
    <property type="entry name" value="PafC-like"/>
</dbReference>
<dbReference type="InterPro" id="IPR013196">
    <property type="entry name" value="HTH_11"/>
</dbReference>
<dbReference type="EMBL" id="JAVRFJ010000003">
    <property type="protein sequence ID" value="MDT0566866.1"/>
    <property type="molecule type" value="Genomic_DNA"/>
</dbReference>
<feature type="domain" description="HTH deoR-type" evidence="4">
    <location>
        <begin position="2"/>
        <end position="57"/>
    </location>
</feature>
<dbReference type="PROSITE" id="PS51000">
    <property type="entry name" value="HTH_DEOR_2"/>
    <property type="match status" value="1"/>
</dbReference>
<proteinExistence type="predicted"/>
<evidence type="ECO:0000256" key="2">
    <source>
        <dbReference type="ARBA" id="ARBA00023163"/>
    </source>
</evidence>
<dbReference type="InterPro" id="IPR057727">
    <property type="entry name" value="WCX_dom"/>
</dbReference>
<protein>
    <submittedName>
        <fullName evidence="5">YafY family protein</fullName>
    </submittedName>
</protein>
<dbReference type="InterPro" id="IPR051534">
    <property type="entry name" value="CBASS_pafABC_assoc_protein"/>
</dbReference>
<dbReference type="PANTHER" id="PTHR34580">
    <property type="match status" value="1"/>
</dbReference>
<organism evidence="5 6">
    <name type="scientific">Streptomyces gottesmaniae</name>
    <dbReference type="NCBI Taxonomy" id="3075518"/>
    <lineage>
        <taxon>Bacteria</taxon>
        <taxon>Bacillati</taxon>
        <taxon>Actinomycetota</taxon>
        <taxon>Actinomycetes</taxon>
        <taxon>Kitasatosporales</taxon>
        <taxon>Streptomycetaceae</taxon>
        <taxon>Streptomyces</taxon>
    </lineage>
</organism>
<feature type="region of interest" description="Disordered" evidence="3">
    <location>
        <begin position="211"/>
        <end position="233"/>
    </location>
</feature>
<dbReference type="InterPro" id="IPR001034">
    <property type="entry name" value="DeoR_HTH"/>
</dbReference>